<feature type="compositionally biased region" description="Low complexity" evidence="4">
    <location>
        <begin position="125"/>
        <end position="134"/>
    </location>
</feature>
<feature type="compositionally biased region" description="Basic and acidic residues" evidence="4">
    <location>
        <begin position="12"/>
        <end position="21"/>
    </location>
</feature>
<dbReference type="EMBL" id="NCKU01003568">
    <property type="protein sequence ID" value="RWS07277.1"/>
    <property type="molecule type" value="Genomic_DNA"/>
</dbReference>
<evidence type="ECO:0000256" key="2">
    <source>
        <dbReference type="ARBA" id="ARBA00010849"/>
    </source>
</evidence>
<dbReference type="InterPro" id="IPR049629">
    <property type="entry name" value="DPY30_SDC1_DD"/>
</dbReference>
<dbReference type="Pfam" id="PF05186">
    <property type="entry name" value="Dpy-30"/>
    <property type="match status" value="1"/>
</dbReference>
<feature type="compositionally biased region" description="Low complexity" evidence="4">
    <location>
        <begin position="145"/>
        <end position="171"/>
    </location>
</feature>
<organism evidence="5 6">
    <name type="scientific">Dinothrombium tinctorium</name>
    <dbReference type="NCBI Taxonomy" id="1965070"/>
    <lineage>
        <taxon>Eukaryota</taxon>
        <taxon>Metazoa</taxon>
        <taxon>Ecdysozoa</taxon>
        <taxon>Arthropoda</taxon>
        <taxon>Chelicerata</taxon>
        <taxon>Arachnida</taxon>
        <taxon>Acari</taxon>
        <taxon>Acariformes</taxon>
        <taxon>Trombidiformes</taxon>
        <taxon>Prostigmata</taxon>
        <taxon>Anystina</taxon>
        <taxon>Parasitengona</taxon>
        <taxon>Trombidioidea</taxon>
        <taxon>Trombidiidae</taxon>
        <taxon>Dinothrombium</taxon>
    </lineage>
</organism>
<comment type="similarity">
    <text evidence="2">Belongs to the dpy-30 family.</text>
</comment>
<keyword evidence="6" id="KW-1185">Reference proteome</keyword>
<evidence type="ECO:0000313" key="5">
    <source>
        <dbReference type="EMBL" id="RWS07277.1"/>
    </source>
</evidence>
<dbReference type="STRING" id="1965070.A0A3S3P3H0"/>
<evidence type="ECO:0000256" key="4">
    <source>
        <dbReference type="SAM" id="MobiDB-lite"/>
    </source>
</evidence>
<feature type="region of interest" description="Disordered" evidence="4">
    <location>
        <begin position="1"/>
        <end position="176"/>
    </location>
</feature>
<dbReference type="Proteomes" id="UP000285301">
    <property type="component" value="Unassembled WGS sequence"/>
</dbReference>
<sequence>MEEAAVVPSTNETREDAKEETPQTVESVNEATKENADCDQSSTKEATNASEEPMEHEPIAVKETAATVDEIVPNAATDTPAMDEKQKTSETADHVVKANSNADELQAMEAEEAKDVSDLNKGDEVVSSETASAEAKTEEVTPPVTSTAAASTSKTNSTIQAPQSSTPQTQSKKPKVDLAGLATRQYLDQTVVPILLQALSSLAKTRPEDPIQFLANFLIEHKSDYEPGQENTAPINGAP</sequence>
<name>A0A3S3P3H0_9ACAR</name>
<feature type="compositionally biased region" description="Basic and acidic residues" evidence="4">
    <location>
        <begin position="111"/>
        <end position="124"/>
    </location>
</feature>
<evidence type="ECO:0000256" key="3">
    <source>
        <dbReference type="ARBA" id="ARBA00023242"/>
    </source>
</evidence>
<dbReference type="GO" id="GO:0005634">
    <property type="term" value="C:nucleus"/>
    <property type="evidence" value="ECO:0007669"/>
    <property type="project" value="UniProtKB-SubCell"/>
</dbReference>
<accession>A0A3S3P3H0</accession>
<dbReference type="CDD" id="cd22965">
    <property type="entry name" value="DD_DPY30_SDC1"/>
    <property type="match status" value="1"/>
</dbReference>
<feature type="compositionally biased region" description="Basic and acidic residues" evidence="4">
    <location>
        <begin position="82"/>
        <end position="96"/>
    </location>
</feature>
<proteinExistence type="inferred from homology"/>
<comment type="caution">
    <text evidence="5">The sequence shown here is derived from an EMBL/GenBank/DDBJ whole genome shotgun (WGS) entry which is preliminary data.</text>
</comment>
<reference evidence="5 6" key="1">
    <citation type="journal article" date="2018" name="Gigascience">
        <title>Genomes of trombidid mites reveal novel predicted allergens and laterally-transferred genes associated with secondary metabolism.</title>
        <authorList>
            <person name="Dong X."/>
            <person name="Chaisiri K."/>
            <person name="Xia D."/>
            <person name="Armstrong S.D."/>
            <person name="Fang Y."/>
            <person name="Donnelly M.J."/>
            <person name="Kadowaki T."/>
            <person name="McGarry J.W."/>
            <person name="Darby A.C."/>
            <person name="Makepeace B.L."/>
        </authorList>
    </citation>
    <scope>NUCLEOTIDE SEQUENCE [LARGE SCALE GENOMIC DNA]</scope>
    <source>
        <strain evidence="5">UoL-WK</strain>
    </source>
</reference>
<protein>
    <submittedName>
        <fullName evidence="5">Protein dpy-30-like protein</fullName>
    </submittedName>
</protein>
<comment type="subcellular location">
    <subcellularLocation>
        <location evidence="1">Nucleus</location>
    </subcellularLocation>
</comment>
<evidence type="ECO:0000256" key="1">
    <source>
        <dbReference type="ARBA" id="ARBA00004123"/>
    </source>
</evidence>
<dbReference type="OrthoDB" id="417678at2759"/>
<gene>
    <name evidence="5" type="ORF">B4U79_02218</name>
</gene>
<dbReference type="InterPro" id="IPR007858">
    <property type="entry name" value="Dpy-30_motif"/>
</dbReference>
<feature type="compositionally biased region" description="Polar residues" evidence="4">
    <location>
        <begin position="38"/>
        <end position="50"/>
    </location>
</feature>
<evidence type="ECO:0000313" key="6">
    <source>
        <dbReference type="Proteomes" id="UP000285301"/>
    </source>
</evidence>
<dbReference type="AlphaFoldDB" id="A0A3S3P3H0"/>
<dbReference type="Gene3D" id="1.20.890.10">
    <property type="entry name" value="cAMP-dependent protein kinase regulatory subunit, dimerization-anchoring domain"/>
    <property type="match status" value="1"/>
</dbReference>
<keyword evidence="3" id="KW-0539">Nucleus</keyword>